<evidence type="ECO:0000313" key="5">
    <source>
        <dbReference type="Proteomes" id="UP000663760"/>
    </source>
</evidence>
<dbReference type="InterPro" id="IPR005612">
    <property type="entry name" value="CCAAT-binding_factor"/>
</dbReference>
<comment type="similarity">
    <text evidence="1">Belongs to the CBF/MAK21 family.</text>
</comment>
<feature type="domain" description="CCAAT-binding factor" evidence="3">
    <location>
        <begin position="520"/>
        <end position="759"/>
    </location>
</feature>
<accession>A0A7I8LED0</accession>
<feature type="compositionally biased region" description="Basic and acidic residues" evidence="2">
    <location>
        <begin position="68"/>
        <end position="79"/>
    </location>
</feature>
<dbReference type="GO" id="GO:0005634">
    <property type="term" value="C:nucleus"/>
    <property type="evidence" value="ECO:0007669"/>
    <property type="project" value="UniProtKB-ARBA"/>
</dbReference>
<feature type="compositionally biased region" description="Basic and acidic residues" evidence="2">
    <location>
        <begin position="437"/>
        <end position="453"/>
    </location>
</feature>
<dbReference type="Pfam" id="PF03914">
    <property type="entry name" value="CBF"/>
    <property type="match status" value="1"/>
</dbReference>
<feature type="compositionally biased region" description="Basic residues" evidence="2">
    <location>
        <begin position="1003"/>
        <end position="1012"/>
    </location>
</feature>
<feature type="region of interest" description="Disordered" evidence="2">
    <location>
        <begin position="854"/>
        <end position="879"/>
    </location>
</feature>
<sequence length="1029" mass="114634">MATAGAKKSRRKPADMDDLKSEVATFASSLGLASSTGVASGFDDSDFRKTGAMKTPKPDSEAPIPEPPRGRSGEGERAVKPPRGRAAKPNPLEHIDPFGGGDGAGEKVAKGKLPLMRATTPMGLWYEELGELEARVLTGASQGAIPVMGLEELKRLVERKKDLAERLMAQYAEDYEARTRRHGDWHLVRMAAKSGTTNDKVTALATLVGDNPVANLKSLDILLGLVNAKVGKRYAFKGFDHLTELFKTRLLPDRKLKCLLQRQIISLPVSSDGFSLLLFWYWEECLKERYEKFVAALEEASKDMLPSLKDIATKLLYGLLRSKMEQERKLLYALVNKLGDPLRKAASSAGYYLTCLLSEHPNMKLIVIEEVDAFIFRPHVGLRSKYHAVNFLSQILLSKKGDGPKVAKRLVDIYFALFKVLISSGPDNAEGDNAARNSRDHVHGVKKNTEDKKWRSRSVKSKEHLLESCVEMDSRLLCALLTGVNRAFPFVASDEADDIIEVQTPILFRLVHSKNFNIGVQALTLLYQISFKNQILSDRFYRALYSKLLVPAALNSSKHEMFLALLFKAMKSDLNVKRISAFSKRLLQISLQQPPQYACGCLCLLSEVLKAKPHMWSMMLQNESVDEDLEHFTDIQEDTKEITDATFGGSIKSLCSNLRVKEMGETRDQSLLADENFGDNSENCKFKVRSSSGDAIVDMKNEKLKSLIREGMEPCIKTPLSARYDPRHREPSYCNAETAGWWELTLLAAHVHPSVAAMAQTLLSGVNIVYNGDPLNDLSLAAFLDKFMEKKPRANQRGEEMWHGGSQIAPARKLDLDSHLIGEDILQLAENEVPPEDIIFHKFYANKSTASKKKKKKTKAVDEDDELVPIGSDDSADEEVEEILGLAPLTSKDMDGEYDYEDLDMVAAEDDDELIGDGSEGEVNSSDEVAPEEEDPDDDSASDGSWDGQVDGDGSTLGDDDLWEDEPLHKPKKNKKSQESPFVSVEDFERDKDKYLDSSSSGGRKRKPKSHQPKQQQQQQKKKRSKVSA</sequence>
<reference evidence="4" key="1">
    <citation type="submission" date="2020-02" db="EMBL/GenBank/DDBJ databases">
        <authorList>
            <person name="Scholz U."/>
            <person name="Mascher M."/>
            <person name="Fiebig A."/>
        </authorList>
    </citation>
    <scope>NUCLEOTIDE SEQUENCE</scope>
</reference>
<protein>
    <recommendedName>
        <fullName evidence="3">CCAAT-binding factor domain-containing protein</fullName>
    </recommendedName>
</protein>
<dbReference type="OrthoDB" id="28947at2759"/>
<dbReference type="AlphaFoldDB" id="A0A7I8LED0"/>
<dbReference type="Proteomes" id="UP000663760">
    <property type="component" value="Chromosome 14"/>
</dbReference>
<gene>
    <name evidence="4" type="ORF">SI8410_14018322</name>
</gene>
<feature type="region of interest" description="Disordered" evidence="2">
    <location>
        <begin position="904"/>
        <end position="1029"/>
    </location>
</feature>
<feature type="region of interest" description="Disordered" evidence="2">
    <location>
        <begin position="28"/>
        <end position="105"/>
    </location>
</feature>
<feature type="compositionally biased region" description="Acidic residues" evidence="2">
    <location>
        <begin position="929"/>
        <end position="941"/>
    </location>
</feature>
<dbReference type="EMBL" id="LR746277">
    <property type="protein sequence ID" value="CAA7407644.1"/>
    <property type="molecule type" value="Genomic_DNA"/>
</dbReference>
<feature type="compositionally biased region" description="Basic and acidic residues" evidence="2">
    <location>
        <begin position="987"/>
        <end position="996"/>
    </location>
</feature>
<feature type="compositionally biased region" description="Basic residues" evidence="2">
    <location>
        <begin position="1020"/>
        <end position="1029"/>
    </location>
</feature>
<keyword evidence="5" id="KW-1185">Reference proteome</keyword>
<dbReference type="SUPFAM" id="SSF48371">
    <property type="entry name" value="ARM repeat"/>
    <property type="match status" value="1"/>
</dbReference>
<dbReference type="InterPro" id="IPR016024">
    <property type="entry name" value="ARM-type_fold"/>
</dbReference>
<dbReference type="InterPro" id="IPR040155">
    <property type="entry name" value="CEBPZ/Mak21-like"/>
</dbReference>
<organism evidence="4 5">
    <name type="scientific">Spirodela intermedia</name>
    <name type="common">Intermediate duckweed</name>
    <dbReference type="NCBI Taxonomy" id="51605"/>
    <lineage>
        <taxon>Eukaryota</taxon>
        <taxon>Viridiplantae</taxon>
        <taxon>Streptophyta</taxon>
        <taxon>Embryophyta</taxon>
        <taxon>Tracheophyta</taxon>
        <taxon>Spermatophyta</taxon>
        <taxon>Magnoliopsida</taxon>
        <taxon>Liliopsida</taxon>
        <taxon>Araceae</taxon>
        <taxon>Lemnoideae</taxon>
        <taxon>Spirodela</taxon>
    </lineage>
</organism>
<dbReference type="PANTHER" id="PTHR12048:SF0">
    <property type="entry name" value="CCAAT_ENHANCER-BINDING PROTEIN ZETA"/>
    <property type="match status" value="1"/>
</dbReference>
<name>A0A7I8LED0_SPIIN</name>
<feature type="compositionally biased region" description="Polar residues" evidence="2">
    <location>
        <begin position="28"/>
        <end position="38"/>
    </location>
</feature>
<feature type="compositionally biased region" description="Acidic residues" evidence="2">
    <location>
        <begin position="904"/>
        <end position="915"/>
    </location>
</feature>
<evidence type="ECO:0000256" key="2">
    <source>
        <dbReference type="SAM" id="MobiDB-lite"/>
    </source>
</evidence>
<dbReference type="PANTHER" id="PTHR12048">
    <property type="entry name" value="CCAAT-BINDING FACTOR-RELATED"/>
    <property type="match status" value="1"/>
</dbReference>
<proteinExistence type="inferred from homology"/>
<evidence type="ECO:0000313" key="4">
    <source>
        <dbReference type="EMBL" id="CAA7407644.1"/>
    </source>
</evidence>
<evidence type="ECO:0000256" key="1">
    <source>
        <dbReference type="ARBA" id="ARBA00007797"/>
    </source>
</evidence>
<evidence type="ECO:0000259" key="3">
    <source>
        <dbReference type="Pfam" id="PF03914"/>
    </source>
</evidence>
<feature type="region of interest" description="Disordered" evidence="2">
    <location>
        <begin position="429"/>
        <end position="453"/>
    </location>
</feature>